<keyword evidence="1" id="KW-0175">Coiled coil</keyword>
<evidence type="ECO:0008006" key="4">
    <source>
        <dbReference type="Google" id="ProtNLM"/>
    </source>
</evidence>
<reference evidence="2 3" key="1">
    <citation type="submission" date="2019-01" db="EMBL/GenBank/DDBJ databases">
        <authorList>
            <person name="Ferrante I. M."/>
        </authorList>
    </citation>
    <scope>NUCLEOTIDE SEQUENCE [LARGE SCALE GENOMIC DNA]</scope>
    <source>
        <strain evidence="2 3">B856</strain>
    </source>
</reference>
<evidence type="ECO:0000313" key="3">
    <source>
        <dbReference type="Proteomes" id="UP000291116"/>
    </source>
</evidence>
<sequence length="542" mass="59160">MQSRLHGARAAEPARRAMEEMISHGYMVPSEIANSCIKDCLGFEKDGSHEGFAGIDTALAMLAAVELSEENPTPIFVDTYEKLITTLANEGSIDHALQMLRTTVVDKADTPSLKVFADVASACVEGSDEPEKLMTGLAYVKATGYELDNIASTVDGRSILAAGVIAAEKMNNIGLGLRFLTAASQAEGCEPDRGDTLVANLSPASQRACTIIHRRAILKAVENGSWKLAVKLLELMLERGLTPSPSVWRNVVILCTKEEKSRKATALLLDWIDLYNQERAEKPPLRVFNSVVNACEVCGEEELTVRVLDAMKETHDTEGNLITFNIALKRLAKQGNSMACEGIIIGMLQGGIEPSVVTYTTAIASCVADPKKSDVAIEWIKRMKSRLVQPNVITYNTAFASCLDGTIEGTKRASELAVGMINDIKSQLDAGILSKDDYTNIIPNFYTRTLAKSLVEQADAQMKKGELDEDDAESTIRGPFLELVDFLNSDLAQLAEKQKQYVKDQLDDKEADIETTIENAEEEVDEELEYSVAISTHRAAMV</sequence>
<evidence type="ECO:0000313" key="2">
    <source>
        <dbReference type="EMBL" id="VEU38478.1"/>
    </source>
</evidence>
<dbReference type="Proteomes" id="UP000291116">
    <property type="component" value="Unassembled WGS sequence"/>
</dbReference>
<dbReference type="Pfam" id="PF13041">
    <property type="entry name" value="PPR_2"/>
    <property type="match status" value="1"/>
</dbReference>
<dbReference type="InterPro" id="IPR053343">
    <property type="entry name" value="PSII_mRNA-binding_protein"/>
</dbReference>
<accession>A0A448Z902</accession>
<keyword evidence="3" id="KW-1185">Reference proteome</keyword>
<organism evidence="2 3">
    <name type="scientific">Pseudo-nitzschia multistriata</name>
    <dbReference type="NCBI Taxonomy" id="183589"/>
    <lineage>
        <taxon>Eukaryota</taxon>
        <taxon>Sar</taxon>
        <taxon>Stramenopiles</taxon>
        <taxon>Ochrophyta</taxon>
        <taxon>Bacillariophyta</taxon>
        <taxon>Bacillariophyceae</taxon>
        <taxon>Bacillariophycidae</taxon>
        <taxon>Bacillariales</taxon>
        <taxon>Bacillariaceae</taxon>
        <taxon>Pseudo-nitzschia</taxon>
    </lineage>
</organism>
<gene>
    <name evidence="2" type="ORF">PSNMU_V1.4_AUG-EV-PASAV3_0053210</name>
</gene>
<dbReference type="EMBL" id="CAACVS010000170">
    <property type="protein sequence ID" value="VEU38478.1"/>
    <property type="molecule type" value="Genomic_DNA"/>
</dbReference>
<proteinExistence type="predicted"/>
<dbReference type="PANTHER" id="PTHR47940">
    <property type="entry name" value="OS12G0283900 PROTEIN"/>
    <property type="match status" value="1"/>
</dbReference>
<evidence type="ECO:0000256" key="1">
    <source>
        <dbReference type="SAM" id="Coils"/>
    </source>
</evidence>
<name>A0A448Z902_9STRA</name>
<dbReference type="PANTHER" id="PTHR47940:SF1">
    <property type="entry name" value="PROTEIN LOW PHOTOSYNTHETIC EFFICIENCY 1, CHLOROPLASTIC"/>
    <property type="match status" value="1"/>
</dbReference>
<dbReference type="Gene3D" id="1.25.40.10">
    <property type="entry name" value="Tetratricopeptide repeat domain"/>
    <property type="match status" value="1"/>
</dbReference>
<dbReference type="OrthoDB" id="185373at2759"/>
<dbReference type="InterPro" id="IPR011990">
    <property type="entry name" value="TPR-like_helical_dom_sf"/>
</dbReference>
<dbReference type="InterPro" id="IPR002885">
    <property type="entry name" value="PPR_rpt"/>
</dbReference>
<dbReference type="AlphaFoldDB" id="A0A448Z902"/>
<protein>
    <recommendedName>
        <fullName evidence="4">Pentacotripeptide-repeat region of PRORP domain-containing protein</fullName>
    </recommendedName>
</protein>
<feature type="coiled-coil region" evidence="1">
    <location>
        <begin position="492"/>
        <end position="530"/>
    </location>
</feature>